<keyword evidence="2" id="KW-1185">Reference proteome</keyword>
<dbReference type="KEGG" id="ahm:TL08_19795"/>
<gene>
    <name evidence="1" type="ORF">TL08_19795</name>
</gene>
<reference evidence="2" key="1">
    <citation type="submission" date="2016-03" db="EMBL/GenBank/DDBJ databases">
        <title>Complete genome sequence of the type strain Actinoalloteichus hymeniacidonis DSM 45092.</title>
        <authorList>
            <person name="Schaffert L."/>
            <person name="Albersmeier A."/>
            <person name="Winkler A."/>
            <person name="Kalinowski J."/>
            <person name="Zotchev S."/>
            <person name="Ruckert C."/>
        </authorList>
    </citation>
    <scope>NUCLEOTIDE SEQUENCE [LARGE SCALE GENOMIC DNA]</scope>
    <source>
        <strain evidence="2">HPA177(T) (DSM 45092(T))</strain>
    </source>
</reference>
<dbReference type="RefSeq" id="WP_157421190.1">
    <property type="nucleotide sequence ID" value="NZ_CP014859.1"/>
</dbReference>
<sequence>MSVAALQTELAGILELADPMTALDLRNHSAHVPGVLGQTFTGTASETALAAQTRATLADQEILVCTEALQNGQRALLAYVEML</sequence>
<dbReference type="EMBL" id="CP014859">
    <property type="protein sequence ID" value="AOS64750.1"/>
    <property type="molecule type" value="Genomic_DNA"/>
</dbReference>
<evidence type="ECO:0000313" key="2">
    <source>
        <dbReference type="Proteomes" id="UP000095210"/>
    </source>
</evidence>
<evidence type="ECO:0000313" key="1">
    <source>
        <dbReference type="EMBL" id="AOS64750.1"/>
    </source>
</evidence>
<dbReference type="Proteomes" id="UP000095210">
    <property type="component" value="Chromosome"/>
</dbReference>
<dbReference type="AlphaFoldDB" id="A0AAC9HSV8"/>
<accession>A0AAC9HSV8</accession>
<name>A0AAC9HSV8_9PSEU</name>
<proteinExistence type="predicted"/>
<protein>
    <submittedName>
        <fullName evidence="1">Uncharacterized protein</fullName>
    </submittedName>
</protein>
<organism evidence="1 2">
    <name type="scientific">Actinoalloteichus hymeniacidonis</name>
    <dbReference type="NCBI Taxonomy" id="340345"/>
    <lineage>
        <taxon>Bacteria</taxon>
        <taxon>Bacillati</taxon>
        <taxon>Actinomycetota</taxon>
        <taxon>Actinomycetes</taxon>
        <taxon>Pseudonocardiales</taxon>
        <taxon>Pseudonocardiaceae</taxon>
        <taxon>Actinoalloteichus</taxon>
    </lineage>
</organism>